<feature type="compositionally biased region" description="Basic and acidic residues" evidence="5">
    <location>
        <begin position="293"/>
        <end position="304"/>
    </location>
</feature>
<evidence type="ECO:0000259" key="7">
    <source>
        <dbReference type="Pfam" id="PF02979"/>
    </source>
</evidence>
<dbReference type="GO" id="GO:0018822">
    <property type="term" value="F:nitrile hydratase activity"/>
    <property type="evidence" value="ECO:0007669"/>
    <property type="project" value="UniProtKB-EC"/>
</dbReference>
<keyword evidence="3" id="KW-0456">Lyase</keyword>
<comment type="catalytic activity">
    <reaction evidence="4">
        <text>an aliphatic primary amide = an aliphatic nitrile + H2O</text>
        <dbReference type="Rhea" id="RHEA:12673"/>
        <dbReference type="ChEBI" id="CHEBI:15377"/>
        <dbReference type="ChEBI" id="CHEBI:65285"/>
        <dbReference type="ChEBI" id="CHEBI:80291"/>
        <dbReference type="EC" id="4.2.1.84"/>
    </reaction>
</comment>
<proteinExistence type="predicted"/>
<dbReference type="Proteomes" id="UP000247498">
    <property type="component" value="Unassembled WGS sequence"/>
</dbReference>
<dbReference type="InterPro" id="IPR042262">
    <property type="entry name" value="CN_hydtase_beta_C"/>
</dbReference>
<protein>
    <recommendedName>
        <fullName evidence="1">nitrile hydratase</fullName>
        <ecNumber evidence="1">4.2.1.84</ecNumber>
    </recommendedName>
</protein>
<feature type="domain" description="Nitrile hydratase beta subunit" evidence="6">
    <location>
        <begin position="102"/>
        <end position="202"/>
    </location>
</feature>
<dbReference type="InterPro" id="IPR008990">
    <property type="entry name" value="Elect_transpt_acc-like_dom_sf"/>
</dbReference>
<dbReference type="InParanoid" id="A0A2V0NSX7"/>
<dbReference type="EMBL" id="BDRX01000019">
    <property type="protein sequence ID" value="GBF90736.1"/>
    <property type="molecule type" value="Genomic_DNA"/>
</dbReference>
<dbReference type="OrthoDB" id="76388at2759"/>
<feature type="region of interest" description="Disordered" evidence="5">
    <location>
        <begin position="223"/>
        <end position="304"/>
    </location>
</feature>
<dbReference type="Gene3D" id="1.10.472.20">
    <property type="entry name" value="Nitrile hydratase, beta subunit"/>
    <property type="match status" value="1"/>
</dbReference>
<gene>
    <name evidence="9" type="ORF">Rsub_03037</name>
</gene>
<keyword evidence="10" id="KW-1185">Reference proteome</keyword>
<comment type="caution">
    <text evidence="9">The sequence shown here is derived from an EMBL/GenBank/DDBJ whole genome shotgun (WGS) entry which is preliminary data.</text>
</comment>
<evidence type="ECO:0000256" key="5">
    <source>
        <dbReference type="SAM" id="MobiDB-lite"/>
    </source>
</evidence>
<dbReference type="Gene3D" id="2.30.30.50">
    <property type="match status" value="1"/>
</dbReference>
<organism evidence="9 10">
    <name type="scientific">Raphidocelis subcapitata</name>
    <dbReference type="NCBI Taxonomy" id="307507"/>
    <lineage>
        <taxon>Eukaryota</taxon>
        <taxon>Viridiplantae</taxon>
        <taxon>Chlorophyta</taxon>
        <taxon>core chlorophytes</taxon>
        <taxon>Chlorophyceae</taxon>
        <taxon>CS clade</taxon>
        <taxon>Sphaeropleales</taxon>
        <taxon>Selenastraceae</taxon>
        <taxon>Raphidocelis</taxon>
    </lineage>
</organism>
<feature type="compositionally biased region" description="Basic and acidic residues" evidence="5">
    <location>
        <begin position="243"/>
        <end position="259"/>
    </location>
</feature>
<dbReference type="Pfam" id="PF02979">
    <property type="entry name" value="NHase_alpha"/>
    <property type="match status" value="1"/>
</dbReference>
<dbReference type="GO" id="GO:0046914">
    <property type="term" value="F:transition metal ion binding"/>
    <property type="evidence" value="ECO:0007669"/>
    <property type="project" value="InterPro"/>
</dbReference>
<dbReference type="InterPro" id="IPR024690">
    <property type="entry name" value="CN_hydtase_beta_dom_C"/>
</dbReference>
<name>A0A2V0NSX7_9CHLO</name>
<dbReference type="InterPro" id="IPR004232">
    <property type="entry name" value="CN_Hdrtase_a/SCN_Hdrlase_g"/>
</dbReference>
<dbReference type="AlphaFoldDB" id="A0A2V0NSX7"/>
<sequence>MHIFPAGHHDAGALDPSVLGELDTQDKPWAFWERRTHAVVWRLLARGHLTLDELRRAVEGLPEAEAARSYYEKWAAAAAEVCLERGVLSRADLDAALGPEPPSEQPPRFRAGDLVRVLRENAPLRWRRPHLRTPGYIFGLVGRVERECVGAFKDPERGAFREPGPRVPLYRVRFAQCHVWEGYGGGANDTVDIEIYQPWLEPASEEDLERQARAGAAARGVLRGGPGSDCTRHAHAHTHGHGHSHDDGHGHSHDHEHSHIGGAAAAQHGHSHSQSHDHAHSHGHSHGPGGAVHSHDGGEPHVHEAREQVEQAAVDREGDDSARSRLPEALYGVLLDKGVLTAAEVTAEMEAMDARGASGNGARLVARAWEDAAFKARLLADAVTACAELGVPTSNIGPAPGAAPAAAPAPDTAAAAAAPAPAPAAAPGLAAPRGGTILTAVANEPGVHNLVVCTLCSCYPISVLGLSPHWYRSRAYRCRAVRDPRGVLAEFGTALPEGTAVRVHDSTADLRYIVIPERPPGTEGWDEARLARLVTRDSMIGVRPALTPAQLEEKEREDGQRAAAAAAAAAGAVGARAAA</sequence>
<accession>A0A2V0NSX7</accession>
<evidence type="ECO:0000259" key="8">
    <source>
        <dbReference type="Pfam" id="PF21006"/>
    </source>
</evidence>
<dbReference type="Pfam" id="PF02211">
    <property type="entry name" value="NHase_beta_C"/>
    <property type="match status" value="1"/>
</dbReference>
<keyword evidence="2" id="KW-0479">Metal-binding</keyword>
<dbReference type="SUPFAM" id="SSF56209">
    <property type="entry name" value="Nitrile hydratase alpha chain"/>
    <property type="match status" value="1"/>
</dbReference>
<dbReference type="Pfam" id="PF21006">
    <property type="entry name" value="NHase_beta_N"/>
    <property type="match status" value="1"/>
</dbReference>
<feature type="domain" description="Nitrile hydratase alpha/Thiocyanate hydrolase gamma" evidence="7">
    <location>
        <begin position="328"/>
        <end position="542"/>
    </location>
</feature>
<evidence type="ECO:0000256" key="1">
    <source>
        <dbReference type="ARBA" id="ARBA00013079"/>
    </source>
</evidence>
<dbReference type="InterPro" id="IPR036648">
    <property type="entry name" value="CN_Hdrase_a/SCN_Hdrase_g_sf"/>
</dbReference>
<evidence type="ECO:0000313" key="9">
    <source>
        <dbReference type="EMBL" id="GBF90736.1"/>
    </source>
</evidence>
<evidence type="ECO:0000256" key="4">
    <source>
        <dbReference type="ARBA" id="ARBA00044877"/>
    </source>
</evidence>
<dbReference type="InterPro" id="IPR049054">
    <property type="entry name" value="CN_hydtase_beta-like_N"/>
</dbReference>
<evidence type="ECO:0000259" key="6">
    <source>
        <dbReference type="Pfam" id="PF02211"/>
    </source>
</evidence>
<dbReference type="SUPFAM" id="SSF50090">
    <property type="entry name" value="Electron transport accessory proteins"/>
    <property type="match status" value="1"/>
</dbReference>
<dbReference type="Gene3D" id="3.90.330.10">
    <property type="entry name" value="Nitrile hydratase alpha /Thiocyanate hydrolase gamma"/>
    <property type="match status" value="1"/>
</dbReference>
<evidence type="ECO:0000256" key="2">
    <source>
        <dbReference type="ARBA" id="ARBA00022723"/>
    </source>
</evidence>
<evidence type="ECO:0000313" key="10">
    <source>
        <dbReference type="Proteomes" id="UP000247498"/>
    </source>
</evidence>
<feature type="domain" description="Nitrile hydratase beta subunit-like N-terminal" evidence="8">
    <location>
        <begin position="7"/>
        <end position="97"/>
    </location>
</feature>
<dbReference type="STRING" id="307507.A0A2V0NSX7"/>
<reference evidence="9 10" key="1">
    <citation type="journal article" date="2018" name="Sci. Rep.">
        <title>Raphidocelis subcapitata (=Pseudokirchneriella subcapitata) provides an insight into genome evolution and environmental adaptations in the Sphaeropleales.</title>
        <authorList>
            <person name="Suzuki S."/>
            <person name="Yamaguchi H."/>
            <person name="Nakajima N."/>
            <person name="Kawachi M."/>
        </authorList>
    </citation>
    <scope>NUCLEOTIDE SEQUENCE [LARGE SCALE GENOMIC DNA]</scope>
    <source>
        <strain evidence="9 10">NIES-35</strain>
    </source>
</reference>
<feature type="compositionally biased region" description="Basic residues" evidence="5">
    <location>
        <begin position="233"/>
        <end position="242"/>
    </location>
</feature>
<evidence type="ECO:0000256" key="3">
    <source>
        <dbReference type="ARBA" id="ARBA00023239"/>
    </source>
</evidence>
<dbReference type="EC" id="4.2.1.84" evidence="1"/>